<dbReference type="KEGG" id="ccv:CCV52592_0391"/>
<evidence type="ECO:0000256" key="6">
    <source>
        <dbReference type="ARBA" id="ARBA00023002"/>
    </source>
</evidence>
<dbReference type="CDD" id="cd02793">
    <property type="entry name" value="MopB_CT_DMSOR-BSOR-TMAOR"/>
    <property type="match status" value="1"/>
</dbReference>
<evidence type="ECO:0000256" key="1">
    <source>
        <dbReference type="ARBA" id="ARBA00001942"/>
    </source>
</evidence>
<dbReference type="GO" id="GO:0016491">
    <property type="term" value="F:oxidoreductase activity"/>
    <property type="evidence" value="ECO:0007669"/>
    <property type="project" value="UniProtKB-KW"/>
</dbReference>
<dbReference type="AlphaFoldDB" id="A7GYA0"/>
<comment type="similarity">
    <text evidence="2">Belongs to the prokaryotic molybdopterin-containing oxidoreductase family.</text>
</comment>
<keyword evidence="4" id="KW-0479">Metal-binding</keyword>
<dbReference type="GO" id="GO:0030288">
    <property type="term" value="C:outer membrane-bounded periplasmic space"/>
    <property type="evidence" value="ECO:0007669"/>
    <property type="project" value="TreeGrafter"/>
</dbReference>
<reference evidence="11" key="1">
    <citation type="submission" date="2016-07" db="EMBL/GenBank/DDBJ databases">
        <title>Comparative genomics of the Campylobacter concisus group.</title>
        <authorList>
            <person name="Miller W.G."/>
            <person name="Yee E."/>
            <person name="Chapman M.H."/>
            <person name="Huynh S."/>
            <person name="Bono J.L."/>
            <person name="On S.L.W."/>
            <person name="StLeger J."/>
            <person name="Foster G."/>
            <person name="Parker C.T."/>
        </authorList>
    </citation>
    <scope>NUCLEOTIDE SEQUENCE</scope>
    <source>
        <strain evidence="11">525.92</strain>
    </source>
</reference>
<evidence type="ECO:0000256" key="5">
    <source>
        <dbReference type="ARBA" id="ARBA00022764"/>
    </source>
</evidence>
<evidence type="ECO:0000313" key="11">
    <source>
        <dbReference type="EMBL" id="EAT99691.1"/>
    </source>
</evidence>
<feature type="signal peptide" evidence="7">
    <location>
        <begin position="1"/>
        <end position="29"/>
    </location>
</feature>
<organism evidence="11 12">
    <name type="scientific">Campylobacter curvus (strain 525.92)</name>
    <dbReference type="NCBI Taxonomy" id="360105"/>
    <lineage>
        <taxon>Bacteria</taxon>
        <taxon>Pseudomonadati</taxon>
        <taxon>Campylobacterota</taxon>
        <taxon>Epsilonproteobacteria</taxon>
        <taxon>Campylobacterales</taxon>
        <taxon>Campylobacteraceae</taxon>
        <taxon>Campylobacter</taxon>
    </lineage>
</organism>
<feature type="domain" description="Molybdopterin dinucleotide-binding" evidence="9">
    <location>
        <begin position="698"/>
        <end position="810"/>
    </location>
</feature>
<evidence type="ECO:0000256" key="4">
    <source>
        <dbReference type="ARBA" id="ARBA00022723"/>
    </source>
</evidence>
<evidence type="ECO:0000313" key="12">
    <source>
        <dbReference type="Proteomes" id="UP000006380"/>
    </source>
</evidence>
<evidence type="ECO:0000256" key="2">
    <source>
        <dbReference type="ARBA" id="ARBA00010312"/>
    </source>
</evidence>
<dbReference type="STRING" id="360105.CCV52592_0391"/>
<evidence type="ECO:0000256" key="3">
    <source>
        <dbReference type="ARBA" id="ARBA00022505"/>
    </source>
</evidence>
<dbReference type="PANTHER" id="PTHR43742:SF10">
    <property type="entry name" value="TRIMETHYLAMINE-N-OXIDE REDUCTASE 2"/>
    <property type="match status" value="1"/>
</dbReference>
<dbReference type="InterPro" id="IPR041954">
    <property type="entry name" value="CT_DMSOR/BSOR/TMAOR"/>
</dbReference>
<dbReference type="FunFam" id="2.40.40.20:FF:000009">
    <property type="entry name" value="Biotin sulfoxide reductase 2"/>
    <property type="match status" value="1"/>
</dbReference>
<dbReference type="Gene3D" id="3.40.228.10">
    <property type="entry name" value="Dimethylsulfoxide Reductase, domain 2"/>
    <property type="match status" value="1"/>
</dbReference>
<comment type="cofactor">
    <cofactor evidence="1">
        <name>Mo-bis(molybdopterin guanine dinucleotide)</name>
        <dbReference type="ChEBI" id="CHEBI:60539"/>
    </cofactor>
</comment>
<keyword evidence="7" id="KW-0732">Signal</keyword>
<accession>A7GYA0</accession>
<dbReference type="RefSeq" id="WP_011992246.1">
    <property type="nucleotide sequence ID" value="NC_009715.2"/>
</dbReference>
<feature type="domain" description="Molybdopterin oxidoreductase N-terminal" evidence="10">
    <location>
        <begin position="44"/>
        <end position="85"/>
    </location>
</feature>
<feature type="chain" id="PRO_5002706913" evidence="7">
    <location>
        <begin position="30"/>
        <end position="837"/>
    </location>
</feature>
<dbReference type="PROSITE" id="PS00932">
    <property type="entry name" value="MOLYBDOPTERIN_PROK_3"/>
    <property type="match status" value="1"/>
</dbReference>
<dbReference type="Pfam" id="PF01568">
    <property type="entry name" value="Molydop_binding"/>
    <property type="match status" value="1"/>
</dbReference>
<dbReference type="GO" id="GO:0009055">
    <property type="term" value="F:electron transfer activity"/>
    <property type="evidence" value="ECO:0007669"/>
    <property type="project" value="TreeGrafter"/>
</dbReference>
<keyword evidence="3" id="KW-0500">Molybdenum</keyword>
<dbReference type="GO" id="GO:0009061">
    <property type="term" value="P:anaerobic respiration"/>
    <property type="evidence" value="ECO:0007669"/>
    <property type="project" value="TreeGrafter"/>
</dbReference>
<dbReference type="Gene3D" id="2.40.40.20">
    <property type="match status" value="1"/>
</dbReference>
<keyword evidence="5" id="KW-0574">Periplasm</keyword>
<name>A7GYA0_CAMC5</name>
<dbReference type="GO" id="GO:0030151">
    <property type="term" value="F:molybdenum ion binding"/>
    <property type="evidence" value="ECO:0007669"/>
    <property type="project" value="TreeGrafter"/>
</dbReference>
<dbReference type="Proteomes" id="UP000006380">
    <property type="component" value="Chromosome"/>
</dbReference>
<dbReference type="InterPro" id="IPR041460">
    <property type="entry name" value="Molybdopterin_N"/>
</dbReference>
<dbReference type="InterPro" id="IPR006656">
    <property type="entry name" value="Mopterin_OxRdtase"/>
</dbReference>
<protein>
    <submittedName>
        <fullName evidence="11">Molybdopterin-containing oxidoreductase II, DMSO/TMAO/BSO reductase family, catalytic subunit</fullName>
    </submittedName>
</protein>
<dbReference type="PANTHER" id="PTHR43742">
    <property type="entry name" value="TRIMETHYLAMINE-N-OXIDE REDUCTASE"/>
    <property type="match status" value="1"/>
</dbReference>
<dbReference type="InterPro" id="IPR050612">
    <property type="entry name" value="Prok_Mopterin_Oxidored"/>
</dbReference>
<evidence type="ECO:0000259" key="8">
    <source>
        <dbReference type="Pfam" id="PF00384"/>
    </source>
</evidence>
<evidence type="ECO:0000259" key="9">
    <source>
        <dbReference type="Pfam" id="PF01568"/>
    </source>
</evidence>
<dbReference type="SUPFAM" id="SSF53706">
    <property type="entry name" value="Formate dehydrogenase/DMSO reductase, domains 1-3"/>
    <property type="match status" value="1"/>
</dbReference>
<dbReference type="OrthoDB" id="9759518at2"/>
<gene>
    <name evidence="11" type="ORF">CCV52592_0391</name>
</gene>
<dbReference type="Pfam" id="PF18364">
    <property type="entry name" value="Molybdopterin_N"/>
    <property type="match status" value="1"/>
</dbReference>
<dbReference type="Pfam" id="PF00384">
    <property type="entry name" value="Molybdopterin"/>
    <property type="match status" value="1"/>
</dbReference>
<dbReference type="InterPro" id="IPR006657">
    <property type="entry name" value="MoPterin_dinucl-bd_dom"/>
</dbReference>
<keyword evidence="6" id="KW-0560">Oxidoreductase</keyword>
<sequence length="837" mass="93025">MNEKRRKFLKTSALLSVAASSNLTTFAFGDEIKTGLVKDGEVLTAAYWGMMKATLKDGKIVGSKAFQTLSELENPLRDYTGELVYNKARVKYPMVRKSYLANPDSPKPELRGRDEWVRVRYEDAIKLVARELKKTRKQKGLSSVYAKSPAWKSSGNVHSSTTLLHRFMNLTGGFVGGLGDYSTGAGQVIMTHVTGSIEVYEQQTSWNSVLANSKVVVIWGSDPVTTLRVGYTSADEMALKYLEDLKKSNIEIIIIDPVKSETGKYFDKAKWLAPRPNTDTAMMLGMAYHLYQTGNYSKEFLENYTVGFEKFLPYLLGETDGTPKTPKWASEICTIDEETIKQLALKIYQNRTMIMGGWAMQRAHHGEQPYWMLVTLAAMLGQIGQPGGGFGFSYHYAGGGVPTALGGVIGGMNPADIGVIKDDKFIGYAKDVADEKLKKELDELSHAAIPVARVADMLLNPGKTIDHNGTRIKYPDIDFIYWAGGNAINHQQNINKNVKAWQKPRTIVVNEMYWTPTAKMADIVFPVTTPYERNDITMVGDYSNQYISPIKQLVEKQFEAKDDYQIFSDLCKAYADGLVEIYTEGGKSDLDFVKKCYDLAAKAVNGNPNLGISMPEFNEWWSKNEAIKFEATPESEEWVRFGEFVEDPILNPLGTPSGLIEIYSETIAAMNYDDCKGHAMWIEPSEWLGMKDKPASIHLVSPHPSNRLHSQLNQTSLRDKFSVAGREPIVINTKNAKALGIKNGDLVRVYNARGEVLAGAIVTDEIRQDVARLAEGAWYDPDANGLCKNGCPNVLTNDIPSSKLTNANIAHTALVNIEKFKGVAPKLSAFNEPKFSK</sequence>
<dbReference type="InterPro" id="IPR009010">
    <property type="entry name" value="Asp_de-COase-like_dom_sf"/>
</dbReference>
<evidence type="ECO:0000256" key="7">
    <source>
        <dbReference type="SAM" id="SignalP"/>
    </source>
</evidence>
<dbReference type="Gene3D" id="3.40.50.740">
    <property type="match status" value="1"/>
</dbReference>
<dbReference type="InterPro" id="IPR006655">
    <property type="entry name" value="Mopterin_OxRdtase_prok_CS"/>
</dbReference>
<dbReference type="HOGENOM" id="CLU_000422_13_3_7"/>
<keyword evidence="12" id="KW-1185">Reference proteome</keyword>
<dbReference type="GO" id="GO:0043546">
    <property type="term" value="F:molybdopterin cofactor binding"/>
    <property type="evidence" value="ECO:0007669"/>
    <property type="project" value="InterPro"/>
</dbReference>
<dbReference type="Gene3D" id="3.90.55.10">
    <property type="entry name" value="Dimethylsulfoxide Reductase, domain 3"/>
    <property type="match status" value="1"/>
</dbReference>
<dbReference type="FunFam" id="3.40.228.10:FF:000003">
    <property type="entry name" value="Biotin sulfoxide reductase 2"/>
    <property type="match status" value="1"/>
</dbReference>
<proteinExistence type="inferred from homology"/>
<dbReference type="SUPFAM" id="SSF50692">
    <property type="entry name" value="ADC-like"/>
    <property type="match status" value="1"/>
</dbReference>
<dbReference type="EMBL" id="CP000767">
    <property type="protein sequence ID" value="EAT99691.1"/>
    <property type="molecule type" value="Genomic_DNA"/>
</dbReference>
<evidence type="ECO:0000259" key="10">
    <source>
        <dbReference type="Pfam" id="PF18364"/>
    </source>
</evidence>
<feature type="domain" description="Molybdopterin oxidoreductase" evidence="8">
    <location>
        <begin position="89"/>
        <end position="572"/>
    </location>
</feature>